<dbReference type="Proteomes" id="UP000765509">
    <property type="component" value="Unassembled WGS sequence"/>
</dbReference>
<evidence type="ECO:0000256" key="1">
    <source>
        <dbReference type="SAM" id="MobiDB-lite"/>
    </source>
</evidence>
<protein>
    <submittedName>
        <fullName evidence="2">Uncharacterized protein</fullName>
    </submittedName>
</protein>
<dbReference type="EMBL" id="AVOT02000020">
    <property type="protein sequence ID" value="MBW0460475.1"/>
    <property type="molecule type" value="Genomic_DNA"/>
</dbReference>
<dbReference type="AlphaFoldDB" id="A0A9Q3B8E3"/>
<organism evidence="2 3">
    <name type="scientific">Austropuccinia psidii MF-1</name>
    <dbReference type="NCBI Taxonomy" id="1389203"/>
    <lineage>
        <taxon>Eukaryota</taxon>
        <taxon>Fungi</taxon>
        <taxon>Dikarya</taxon>
        <taxon>Basidiomycota</taxon>
        <taxon>Pucciniomycotina</taxon>
        <taxon>Pucciniomycetes</taxon>
        <taxon>Pucciniales</taxon>
        <taxon>Sphaerophragmiaceae</taxon>
        <taxon>Austropuccinia</taxon>
    </lineage>
</organism>
<feature type="region of interest" description="Disordered" evidence="1">
    <location>
        <begin position="54"/>
        <end position="142"/>
    </location>
</feature>
<sequence length="142" mass="16077">MSPIHLRNFGIPRNQPEDRQGLFRTRRPGTGHLGHNSGWKETEQNNTHCAITLSMQQKPKKRGLEEYGSSSSAPPTPQRLIPKVHGQQEVQNSIILGRTWSKFPEDTSQRDTLQRSYGKKQRMESQQEAQTSGGEGKQDKGK</sequence>
<proteinExistence type="predicted"/>
<keyword evidence="3" id="KW-1185">Reference proteome</keyword>
<name>A0A9Q3B8E3_9BASI</name>
<reference evidence="2" key="1">
    <citation type="submission" date="2021-03" db="EMBL/GenBank/DDBJ databases">
        <title>Draft genome sequence of rust myrtle Austropuccinia psidii MF-1, a brazilian biotype.</title>
        <authorList>
            <person name="Quecine M.C."/>
            <person name="Pachon D.M.R."/>
            <person name="Bonatelli M.L."/>
            <person name="Correr F.H."/>
            <person name="Franceschini L.M."/>
            <person name="Leite T.F."/>
            <person name="Margarido G.R.A."/>
            <person name="Almeida C.A."/>
            <person name="Ferrarezi J.A."/>
            <person name="Labate C.A."/>
        </authorList>
    </citation>
    <scope>NUCLEOTIDE SEQUENCE</scope>
    <source>
        <strain evidence="2">MF-1</strain>
    </source>
</reference>
<evidence type="ECO:0000313" key="3">
    <source>
        <dbReference type="Proteomes" id="UP000765509"/>
    </source>
</evidence>
<feature type="region of interest" description="Disordered" evidence="1">
    <location>
        <begin position="1"/>
        <end position="42"/>
    </location>
</feature>
<accession>A0A9Q3B8E3</accession>
<evidence type="ECO:0000313" key="2">
    <source>
        <dbReference type="EMBL" id="MBW0460475.1"/>
    </source>
</evidence>
<gene>
    <name evidence="2" type="ORF">O181_000190</name>
</gene>
<feature type="compositionally biased region" description="Basic and acidic residues" evidence="1">
    <location>
        <begin position="103"/>
        <end position="113"/>
    </location>
</feature>
<comment type="caution">
    <text evidence="2">The sequence shown here is derived from an EMBL/GenBank/DDBJ whole genome shotgun (WGS) entry which is preliminary data.</text>
</comment>